<sequence length="132" mass="14253">STTTRGRGRDRKHPSPPRQLESAGRPKRSLGAGPGHWLGLSSNSTAFSAATGPHLCRHGCAGGTPTSKVDIDHNLAYLKETRLVPNYDVSMKIPEAIIANQYASWNTKPKDLYPTLLISSDRLHIAKAAEAL</sequence>
<gene>
    <name evidence="2" type="ORF">LCGC14_2325820</name>
</gene>
<feature type="non-terminal residue" evidence="2">
    <location>
        <position position="1"/>
    </location>
</feature>
<feature type="region of interest" description="Disordered" evidence="1">
    <location>
        <begin position="1"/>
        <end position="35"/>
    </location>
</feature>
<name>A0A0F9CGH1_9ZZZZ</name>
<reference evidence="2" key="1">
    <citation type="journal article" date="2015" name="Nature">
        <title>Complex archaea that bridge the gap between prokaryotes and eukaryotes.</title>
        <authorList>
            <person name="Spang A."/>
            <person name="Saw J.H."/>
            <person name="Jorgensen S.L."/>
            <person name="Zaremba-Niedzwiedzka K."/>
            <person name="Martijn J."/>
            <person name="Lind A.E."/>
            <person name="van Eijk R."/>
            <person name="Schleper C."/>
            <person name="Guy L."/>
            <person name="Ettema T.J."/>
        </authorList>
    </citation>
    <scope>NUCLEOTIDE SEQUENCE</scope>
</reference>
<comment type="caution">
    <text evidence="2">The sequence shown here is derived from an EMBL/GenBank/DDBJ whole genome shotgun (WGS) entry which is preliminary data.</text>
</comment>
<evidence type="ECO:0000313" key="2">
    <source>
        <dbReference type="EMBL" id="KKL48408.1"/>
    </source>
</evidence>
<proteinExistence type="predicted"/>
<feature type="compositionally biased region" description="Basic residues" evidence="1">
    <location>
        <begin position="1"/>
        <end position="15"/>
    </location>
</feature>
<dbReference type="AlphaFoldDB" id="A0A0F9CGH1"/>
<organism evidence="2">
    <name type="scientific">marine sediment metagenome</name>
    <dbReference type="NCBI Taxonomy" id="412755"/>
    <lineage>
        <taxon>unclassified sequences</taxon>
        <taxon>metagenomes</taxon>
        <taxon>ecological metagenomes</taxon>
    </lineage>
</organism>
<accession>A0A0F9CGH1</accession>
<protein>
    <submittedName>
        <fullName evidence="2">Uncharacterized protein</fullName>
    </submittedName>
</protein>
<evidence type="ECO:0000256" key="1">
    <source>
        <dbReference type="SAM" id="MobiDB-lite"/>
    </source>
</evidence>
<dbReference type="EMBL" id="LAZR01033330">
    <property type="protein sequence ID" value="KKL48408.1"/>
    <property type="molecule type" value="Genomic_DNA"/>
</dbReference>